<dbReference type="InterPro" id="IPR050546">
    <property type="entry name" value="Glycosyl_Hydrlase_16"/>
</dbReference>
<dbReference type="PANTHER" id="PTHR10963:SF55">
    <property type="entry name" value="GLYCOSIDE HYDROLASE FAMILY 16 PROTEIN"/>
    <property type="match status" value="1"/>
</dbReference>
<dbReference type="InterPro" id="IPR000757">
    <property type="entry name" value="Beta-glucanase-like"/>
</dbReference>
<comment type="caution">
    <text evidence="4">The sequence shown here is derived from an EMBL/GenBank/DDBJ whole genome shotgun (WGS) entry which is preliminary data.</text>
</comment>
<dbReference type="CDD" id="cd08023">
    <property type="entry name" value="GH16_laminarinase_like"/>
    <property type="match status" value="1"/>
</dbReference>
<reference evidence="4 5" key="1">
    <citation type="journal article" date="2015" name="Microbes Environ.">
        <title>Distribution and evolution of nitrogen fixation genes in the phylum bacteroidetes.</title>
        <authorList>
            <person name="Inoue J."/>
            <person name="Oshima K."/>
            <person name="Suda W."/>
            <person name="Sakamoto M."/>
            <person name="Iino T."/>
            <person name="Noda S."/>
            <person name="Hongoh Y."/>
            <person name="Hattori M."/>
            <person name="Ohkuma M."/>
        </authorList>
    </citation>
    <scope>NUCLEOTIDE SEQUENCE [LARGE SCALE GENOMIC DNA]</scope>
    <source>
        <strain evidence="4 5">JCM 15093</strain>
    </source>
</reference>
<dbReference type="PANTHER" id="PTHR10963">
    <property type="entry name" value="GLYCOSYL HYDROLASE-RELATED"/>
    <property type="match status" value="1"/>
</dbReference>
<dbReference type="GO" id="GO:0016020">
    <property type="term" value="C:membrane"/>
    <property type="evidence" value="ECO:0007669"/>
    <property type="project" value="UniProtKB-SubCell"/>
</dbReference>
<gene>
    <name evidence="4" type="ORF">JCM15093_1652</name>
</gene>
<evidence type="ECO:0000259" key="3">
    <source>
        <dbReference type="PROSITE" id="PS51762"/>
    </source>
</evidence>
<evidence type="ECO:0000313" key="5">
    <source>
        <dbReference type="Proteomes" id="UP000027601"/>
    </source>
</evidence>
<feature type="signal peptide" evidence="2">
    <location>
        <begin position="1"/>
        <end position="18"/>
    </location>
</feature>
<dbReference type="Gene3D" id="2.60.120.200">
    <property type="match status" value="1"/>
</dbReference>
<accession>A0A069D8C6</accession>
<feature type="chain" id="PRO_5001660025" evidence="2">
    <location>
        <begin position="19"/>
        <end position="213"/>
    </location>
</feature>
<dbReference type="AlphaFoldDB" id="A0A069D8C6"/>
<name>A0A069D8C6_9BACE</name>
<feature type="domain" description="GH16" evidence="3">
    <location>
        <begin position="15"/>
        <end position="213"/>
    </location>
</feature>
<sequence length="213" mass="24379">MVKVLFLLFLLAPANMLGQSTYKLVWSDEFNKPGKPDSTVWSFEDGFVRNEELQWYQPDNAFCEKGLLIIEGRKEKVRNTEYKKEGKSWKQARKYAFYTSSSLKTAGKKEFLYGRIEVRAKIPVGGGAWPAIWTLGNNMEWPSCGEIDIMEYYRIQGIPHILLMLPGARMPGIMPCGTVKRFLLTTSCKRTRNGLLNFTSGVWIGTKKQSDFI</sequence>
<dbReference type="Pfam" id="PF26113">
    <property type="entry name" value="GH16_XgeA"/>
    <property type="match status" value="1"/>
</dbReference>
<dbReference type="Proteomes" id="UP000027601">
    <property type="component" value="Unassembled WGS sequence"/>
</dbReference>
<evidence type="ECO:0000313" key="4">
    <source>
        <dbReference type="EMBL" id="GAK36484.1"/>
    </source>
</evidence>
<dbReference type="EMBL" id="BAJS01000007">
    <property type="protein sequence ID" value="GAK36484.1"/>
    <property type="molecule type" value="Genomic_DNA"/>
</dbReference>
<dbReference type="InterPro" id="IPR013320">
    <property type="entry name" value="ConA-like_dom_sf"/>
</dbReference>
<dbReference type="eggNOG" id="COG2273">
    <property type="taxonomic scope" value="Bacteria"/>
</dbReference>
<dbReference type="GO" id="GO:0005975">
    <property type="term" value="P:carbohydrate metabolic process"/>
    <property type="evidence" value="ECO:0007669"/>
    <property type="project" value="InterPro"/>
</dbReference>
<evidence type="ECO:0000256" key="2">
    <source>
        <dbReference type="SAM" id="SignalP"/>
    </source>
</evidence>
<proteinExistence type="inferred from homology"/>
<dbReference type="GO" id="GO:0004553">
    <property type="term" value="F:hydrolase activity, hydrolyzing O-glycosyl compounds"/>
    <property type="evidence" value="ECO:0007669"/>
    <property type="project" value="InterPro"/>
</dbReference>
<keyword evidence="5" id="KW-1185">Reference proteome</keyword>
<dbReference type="PROSITE" id="PS51762">
    <property type="entry name" value="GH16_2"/>
    <property type="match status" value="1"/>
</dbReference>
<evidence type="ECO:0000256" key="1">
    <source>
        <dbReference type="ARBA" id="ARBA00006865"/>
    </source>
</evidence>
<dbReference type="SUPFAM" id="SSF49899">
    <property type="entry name" value="Concanavalin A-like lectins/glucanases"/>
    <property type="match status" value="1"/>
</dbReference>
<comment type="similarity">
    <text evidence="1">Belongs to the glycosyl hydrolase 16 family.</text>
</comment>
<protein>
    <submittedName>
        <fullName evidence="4">Beta-glucanase</fullName>
    </submittedName>
</protein>
<organism evidence="4 5">
    <name type="scientific">Bacteroides graminisolvens DSM 19988 = JCM 15093</name>
    <dbReference type="NCBI Taxonomy" id="1121097"/>
    <lineage>
        <taxon>Bacteria</taxon>
        <taxon>Pseudomonadati</taxon>
        <taxon>Bacteroidota</taxon>
        <taxon>Bacteroidia</taxon>
        <taxon>Bacteroidales</taxon>
        <taxon>Bacteroidaceae</taxon>
        <taxon>Bacteroides</taxon>
    </lineage>
</organism>
<keyword evidence="2" id="KW-0732">Signal</keyword>